<protein>
    <submittedName>
        <fullName evidence="2">Uncharacterized protein</fullName>
    </submittedName>
</protein>
<dbReference type="Proteomes" id="UP000011728">
    <property type="component" value="Chromosome"/>
</dbReference>
<keyword evidence="3" id="KW-1185">Reference proteome</keyword>
<evidence type="ECO:0000313" key="3">
    <source>
        <dbReference type="Proteomes" id="UP000011728"/>
    </source>
</evidence>
<feature type="signal peptide" evidence="1">
    <location>
        <begin position="1"/>
        <end position="24"/>
    </location>
</feature>
<accession>M1LSD5</accession>
<reference evidence="2 3" key="1">
    <citation type="submission" date="2013-02" db="EMBL/GenBank/DDBJ databases">
        <title>Genome sequence of Clostridium saccharoperbutylacetonicum N1-4(HMT).</title>
        <authorList>
            <person name="Poehlein A."/>
            <person name="Daniel R."/>
        </authorList>
    </citation>
    <scope>NUCLEOTIDE SEQUENCE [LARGE SCALE GENOMIC DNA]</scope>
    <source>
        <strain evidence="3">N1-4(HMT)</strain>
    </source>
</reference>
<dbReference type="AlphaFoldDB" id="M1LSD5"/>
<keyword evidence="1" id="KW-0732">Signal</keyword>
<evidence type="ECO:0000256" key="1">
    <source>
        <dbReference type="SAM" id="SignalP"/>
    </source>
</evidence>
<sequence>MKKFIISILSSVILVSAFALHANAATSVKIPVLMYHRY</sequence>
<dbReference type="HOGENOM" id="CLU_3326601_0_0_9"/>
<evidence type="ECO:0000313" key="2">
    <source>
        <dbReference type="EMBL" id="AGF55875.1"/>
    </source>
</evidence>
<dbReference type="EMBL" id="CP004121">
    <property type="protein sequence ID" value="AGF55875.1"/>
    <property type="molecule type" value="Genomic_DNA"/>
</dbReference>
<dbReference type="KEGG" id="csr:Cspa_c21090"/>
<gene>
    <name evidence="2" type="ORF">Cspa_c21090</name>
</gene>
<proteinExistence type="predicted"/>
<dbReference type="PATRIC" id="fig|931276.5.peg.2105"/>
<organism evidence="2 3">
    <name type="scientific">Clostridium saccharoperbutylacetonicum N1-4(HMT)</name>
    <dbReference type="NCBI Taxonomy" id="931276"/>
    <lineage>
        <taxon>Bacteria</taxon>
        <taxon>Bacillati</taxon>
        <taxon>Bacillota</taxon>
        <taxon>Clostridia</taxon>
        <taxon>Eubacteriales</taxon>
        <taxon>Clostridiaceae</taxon>
        <taxon>Clostridium</taxon>
    </lineage>
</organism>
<feature type="chain" id="PRO_5004015587" evidence="1">
    <location>
        <begin position="25"/>
        <end position="38"/>
    </location>
</feature>
<name>M1LSD5_9CLOT</name>